<sequence>MHRVVSRPWTSLDRIIIGTGVDKPNFAESPTRPKVDHLSYVALKYGMFSQLPNAMREYQYRIDYHTMAMIEAQTPLLPLSRGPRLFFVDYRSIGARYCGAFVSSTTTASFYSPQQSQDSRPTSPLPFPLNLEGFLPLESLFLFASHSHYSLTIPFPTLTGLSAADPSRQIRSSVEQGIDPSSSAEASAPVALISMPENKLPLKPEVLQRLVKHLRPRSMAVSVSGYTGAIPPTPTWYSFPGIALRAQQANARTWLGRELKRDIFHYRSPIQYTYVRHGRVYNWNGD</sequence>
<accession>A0ACD3B205</accession>
<evidence type="ECO:0000313" key="2">
    <source>
        <dbReference type="Proteomes" id="UP000308600"/>
    </source>
</evidence>
<keyword evidence="2" id="KW-1185">Reference proteome</keyword>
<gene>
    <name evidence="1" type="ORF">BDN72DRAFT_855626</name>
</gene>
<protein>
    <submittedName>
        <fullName evidence="1">Uncharacterized protein</fullName>
    </submittedName>
</protein>
<organism evidence="1 2">
    <name type="scientific">Pluteus cervinus</name>
    <dbReference type="NCBI Taxonomy" id="181527"/>
    <lineage>
        <taxon>Eukaryota</taxon>
        <taxon>Fungi</taxon>
        <taxon>Dikarya</taxon>
        <taxon>Basidiomycota</taxon>
        <taxon>Agaricomycotina</taxon>
        <taxon>Agaricomycetes</taxon>
        <taxon>Agaricomycetidae</taxon>
        <taxon>Agaricales</taxon>
        <taxon>Pluteineae</taxon>
        <taxon>Pluteaceae</taxon>
        <taxon>Pluteus</taxon>
    </lineage>
</organism>
<proteinExistence type="predicted"/>
<evidence type="ECO:0000313" key="1">
    <source>
        <dbReference type="EMBL" id="TFK72308.1"/>
    </source>
</evidence>
<dbReference type="EMBL" id="ML208287">
    <property type="protein sequence ID" value="TFK72308.1"/>
    <property type="molecule type" value="Genomic_DNA"/>
</dbReference>
<dbReference type="Proteomes" id="UP000308600">
    <property type="component" value="Unassembled WGS sequence"/>
</dbReference>
<name>A0ACD3B205_9AGAR</name>
<reference evidence="1 2" key="1">
    <citation type="journal article" date="2019" name="Nat. Ecol. Evol.">
        <title>Megaphylogeny resolves global patterns of mushroom evolution.</title>
        <authorList>
            <person name="Varga T."/>
            <person name="Krizsan K."/>
            <person name="Foldi C."/>
            <person name="Dima B."/>
            <person name="Sanchez-Garcia M."/>
            <person name="Sanchez-Ramirez S."/>
            <person name="Szollosi G.J."/>
            <person name="Szarkandi J.G."/>
            <person name="Papp V."/>
            <person name="Albert L."/>
            <person name="Andreopoulos W."/>
            <person name="Angelini C."/>
            <person name="Antonin V."/>
            <person name="Barry K.W."/>
            <person name="Bougher N.L."/>
            <person name="Buchanan P."/>
            <person name="Buyck B."/>
            <person name="Bense V."/>
            <person name="Catcheside P."/>
            <person name="Chovatia M."/>
            <person name="Cooper J."/>
            <person name="Damon W."/>
            <person name="Desjardin D."/>
            <person name="Finy P."/>
            <person name="Geml J."/>
            <person name="Haridas S."/>
            <person name="Hughes K."/>
            <person name="Justo A."/>
            <person name="Karasinski D."/>
            <person name="Kautmanova I."/>
            <person name="Kiss B."/>
            <person name="Kocsube S."/>
            <person name="Kotiranta H."/>
            <person name="LaButti K.M."/>
            <person name="Lechner B.E."/>
            <person name="Liimatainen K."/>
            <person name="Lipzen A."/>
            <person name="Lukacs Z."/>
            <person name="Mihaltcheva S."/>
            <person name="Morgado L.N."/>
            <person name="Niskanen T."/>
            <person name="Noordeloos M.E."/>
            <person name="Ohm R.A."/>
            <person name="Ortiz-Santana B."/>
            <person name="Ovrebo C."/>
            <person name="Racz N."/>
            <person name="Riley R."/>
            <person name="Savchenko A."/>
            <person name="Shiryaev A."/>
            <person name="Soop K."/>
            <person name="Spirin V."/>
            <person name="Szebenyi C."/>
            <person name="Tomsovsky M."/>
            <person name="Tulloss R.E."/>
            <person name="Uehling J."/>
            <person name="Grigoriev I.V."/>
            <person name="Vagvolgyi C."/>
            <person name="Papp T."/>
            <person name="Martin F.M."/>
            <person name="Miettinen O."/>
            <person name="Hibbett D.S."/>
            <person name="Nagy L.G."/>
        </authorList>
    </citation>
    <scope>NUCLEOTIDE SEQUENCE [LARGE SCALE GENOMIC DNA]</scope>
    <source>
        <strain evidence="1 2">NL-1719</strain>
    </source>
</reference>